<organism evidence="2 3">
    <name type="scientific">Iodobacter arcticus</name>
    <dbReference type="NCBI Taxonomy" id="590593"/>
    <lineage>
        <taxon>Bacteria</taxon>
        <taxon>Pseudomonadati</taxon>
        <taxon>Pseudomonadota</taxon>
        <taxon>Betaproteobacteria</taxon>
        <taxon>Neisseriales</taxon>
        <taxon>Chitinibacteraceae</taxon>
        <taxon>Iodobacter</taxon>
    </lineage>
</organism>
<feature type="transmembrane region" description="Helical" evidence="1">
    <location>
        <begin position="43"/>
        <end position="69"/>
    </location>
</feature>
<dbReference type="Proteomes" id="UP001596473">
    <property type="component" value="Unassembled WGS sequence"/>
</dbReference>
<evidence type="ECO:0000313" key="3">
    <source>
        <dbReference type="Proteomes" id="UP001596473"/>
    </source>
</evidence>
<evidence type="ECO:0008006" key="4">
    <source>
        <dbReference type="Google" id="ProtNLM"/>
    </source>
</evidence>
<gene>
    <name evidence="2" type="ORF">ACFQNF_01420</name>
</gene>
<keyword evidence="1" id="KW-0472">Membrane</keyword>
<name>A0ABW2QU05_9NEIS</name>
<evidence type="ECO:0000256" key="1">
    <source>
        <dbReference type="SAM" id="Phobius"/>
    </source>
</evidence>
<protein>
    <recommendedName>
        <fullName evidence="4">Phage holin family protein</fullName>
    </recommendedName>
</protein>
<proteinExistence type="predicted"/>
<evidence type="ECO:0000313" key="2">
    <source>
        <dbReference type="EMBL" id="MFC7418539.1"/>
    </source>
</evidence>
<dbReference type="RefSeq" id="WP_380185597.1">
    <property type="nucleotide sequence ID" value="NZ_JBHTBQ010000003.1"/>
</dbReference>
<reference evidence="3" key="1">
    <citation type="journal article" date="2019" name="Int. J. Syst. Evol. Microbiol.">
        <title>The Global Catalogue of Microorganisms (GCM) 10K type strain sequencing project: providing services to taxonomists for standard genome sequencing and annotation.</title>
        <authorList>
            <consortium name="The Broad Institute Genomics Platform"/>
            <consortium name="The Broad Institute Genome Sequencing Center for Infectious Disease"/>
            <person name="Wu L."/>
            <person name="Ma J."/>
        </authorList>
    </citation>
    <scope>NUCLEOTIDE SEQUENCE [LARGE SCALE GENOMIC DNA]</scope>
    <source>
        <strain evidence="3">CCUG 62945</strain>
    </source>
</reference>
<keyword evidence="1" id="KW-0812">Transmembrane</keyword>
<feature type="transmembrane region" description="Helical" evidence="1">
    <location>
        <begin position="76"/>
        <end position="95"/>
    </location>
</feature>
<dbReference type="EMBL" id="JBHTBQ010000003">
    <property type="protein sequence ID" value="MFC7418539.1"/>
    <property type="molecule type" value="Genomic_DNA"/>
</dbReference>
<keyword evidence="1" id="KW-1133">Transmembrane helix</keyword>
<sequence>MLMIGLTVGLLLISKNRFAGFLSKLERVVLAWAKLRTRLLKLFFVLILAILSAWFAIAYGTVLIVYLTWESLGWKILCILTLVFTAGALSLFYYACSIVRLSLLTPLLMRDTLEVEQDCSRRSASRRE</sequence>
<accession>A0ABW2QU05</accession>
<comment type="caution">
    <text evidence="2">The sequence shown here is derived from an EMBL/GenBank/DDBJ whole genome shotgun (WGS) entry which is preliminary data.</text>
</comment>
<keyword evidence="3" id="KW-1185">Reference proteome</keyword>